<proteinExistence type="predicted"/>
<protein>
    <submittedName>
        <fullName evidence="3">Uncharacterized protein</fullName>
    </submittedName>
</protein>
<keyword evidence="2" id="KW-1185">Reference proteome</keyword>
<organism evidence="2 3">
    <name type="scientific">Panagrolaimus superbus</name>
    <dbReference type="NCBI Taxonomy" id="310955"/>
    <lineage>
        <taxon>Eukaryota</taxon>
        <taxon>Metazoa</taxon>
        <taxon>Ecdysozoa</taxon>
        <taxon>Nematoda</taxon>
        <taxon>Chromadorea</taxon>
        <taxon>Rhabditida</taxon>
        <taxon>Tylenchina</taxon>
        <taxon>Panagrolaimomorpha</taxon>
        <taxon>Panagrolaimoidea</taxon>
        <taxon>Panagrolaimidae</taxon>
        <taxon>Panagrolaimus</taxon>
    </lineage>
</organism>
<sequence>MDDGNVESVNNEKDSVDAAALYAMLPPDLQLQLYLHSLDEKKRDESSSSNKGDEITSGSLAAPADIITHGNNGGILGNGLVQPDFSMISKAVGEMNAWPPRSTTAEVVITAPGGSRPPWKLEGFDWPSINGSKCNKLGGSLETCGKMLECLRKTKAMDIELMNKELNHGAIRFFEFQPSVKRLTLNFCNAQSLDLVTAVNRLSEAHLGSGFEQLLIVGRQFFNGPGLKNALQIMAYNNQNFKCFDPNGRPIRQTIPAQPFTPGQGNARPLIIDAHRPGDPRIASHFTRFRPVMMSAAPLPGSAANQQSNLDVQKPSVDKEKKESNPENFQRIRAPVPRQIRYFTPMANIEHDYVDFYEETIIPTDEAAVQNKNLPGMLKYGAACSNSKVCRIIFGSKSIRMKMDTKDTITIPAEAETFDGICNTTVATSSLVLVFAGCPVAACTSANWEKFTEGTRYVSFSGHIPKDSLFYILPLLKTVGSLNFNAFQLKAAGGLGELSPRFAPVVEKLFFDVRGTNAPTFIDNVTALFEGYYTASHGQKCCFYEITLIITDFAERFALQTQVERLTLMLKERHSSVVVATTLPGNDNILSDLQTLGFQQTHDGYIEDAEHAMEHYIYWSGYYNSREVVFGFKDHRTEPIAAAVMPIIQ</sequence>
<evidence type="ECO:0000313" key="3">
    <source>
        <dbReference type="WBParaSite" id="PSU_v2.g8891.t1"/>
    </source>
</evidence>
<feature type="region of interest" description="Disordered" evidence="1">
    <location>
        <begin position="297"/>
        <end position="330"/>
    </location>
</feature>
<dbReference type="AlphaFoldDB" id="A0A914ZAE3"/>
<dbReference type="Proteomes" id="UP000887577">
    <property type="component" value="Unplaced"/>
</dbReference>
<name>A0A914ZAE3_9BILA</name>
<reference evidence="3" key="1">
    <citation type="submission" date="2022-11" db="UniProtKB">
        <authorList>
            <consortium name="WormBaseParasite"/>
        </authorList>
    </citation>
    <scope>IDENTIFICATION</scope>
</reference>
<evidence type="ECO:0000313" key="2">
    <source>
        <dbReference type="Proteomes" id="UP000887577"/>
    </source>
</evidence>
<evidence type="ECO:0000256" key="1">
    <source>
        <dbReference type="SAM" id="MobiDB-lite"/>
    </source>
</evidence>
<feature type="compositionally biased region" description="Basic and acidic residues" evidence="1">
    <location>
        <begin position="316"/>
        <end position="325"/>
    </location>
</feature>
<accession>A0A914ZAE3</accession>
<dbReference type="WBParaSite" id="PSU_v2.g8891.t1">
    <property type="protein sequence ID" value="PSU_v2.g8891.t1"/>
    <property type="gene ID" value="PSU_v2.g8891"/>
</dbReference>